<comment type="caution">
    <text evidence="1">The sequence shown here is derived from an EMBL/GenBank/DDBJ whole genome shotgun (WGS) entry which is preliminary data.</text>
</comment>
<keyword evidence="2" id="KW-1185">Reference proteome</keyword>
<sequence length="59" mass="7171">ECRWENLKDNPKRMINSVLDYPKKLIIMNCLIREIPNKNTHVITEEETIKKIVKDYFHD</sequence>
<dbReference type="OrthoDB" id="2447464at2759"/>
<dbReference type="AlphaFoldDB" id="A0A9N9D1I0"/>
<feature type="non-terminal residue" evidence="1">
    <location>
        <position position="1"/>
    </location>
</feature>
<accession>A0A9N9D1I0</accession>
<dbReference type="EMBL" id="CAJVPK010002987">
    <property type="protein sequence ID" value="CAG8621829.1"/>
    <property type="molecule type" value="Genomic_DNA"/>
</dbReference>
<reference evidence="1" key="1">
    <citation type="submission" date="2021-06" db="EMBL/GenBank/DDBJ databases">
        <authorList>
            <person name="Kallberg Y."/>
            <person name="Tangrot J."/>
            <person name="Rosling A."/>
        </authorList>
    </citation>
    <scope>NUCLEOTIDE SEQUENCE</scope>
    <source>
        <strain evidence="1">AZ414A</strain>
    </source>
</reference>
<proteinExistence type="predicted"/>
<gene>
    <name evidence="1" type="ORF">DEBURN_LOCUS10404</name>
</gene>
<evidence type="ECO:0000313" key="1">
    <source>
        <dbReference type="EMBL" id="CAG8621829.1"/>
    </source>
</evidence>
<dbReference type="Proteomes" id="UP000789706">
    <property type="component" value="Unassembled WGS sequence"/>
</dbReference>
<evidence type="ECO:0000313" key="2">
    <source>
        <dbReference type="Proteomes" id="UP000789706"/>
    </source>
</evidence>
<protein>
    <submittedName>
        <fullName evidence="1">78_t:CDS:1</fullName>
    </submittedName>
</protein>
<organism evidence="1 2">
    <name type="scientific">Diversispora eburnea</name>
    <dbReference type="NCBI Taxonomy" id="1213867"/>
    <lineage>
        <taxon>Eukaryota</taxon>
        <taxon>Fungi</taxon>
        <taxon>Fungi incertae sedis</taxon>
        <taxon>Mucoromycota</taxon>
        <taxon>Glomeromycotina</taxon>
        <taxon>Glomeromycetes</taxon>
        <taxon>Diversisporales</taxon>
        <taxon>Diversisporaceae</taxon>
        <taxon>Diversispora</taxon>
    </lineage>
</organism>
<name>A0A9N9D1I0_9GLOM</name>